<evidence type="ECO:0000313" key="1">
    <source>
        <dbReference type="EMBL" id="SGZ29784.1"/>
    </source>
</evidence>
<proteinExistence type="predicted"/>
<sequence length="412" mass="46989">MTARQLAALRELAALVEVGVAPSPPPPTSIRVIPTPWLTRRRFSLALSFPPELVELIGHALIGKDPKMIQSTHYGDLRRSSLIVVLRDHHQLKAFVRLGLTHRYRTPQLSLELEQENMTAKERRRMRRHPDESDESTASLCKTLMRTAQGVVSLSIGACDFELDQESIDNLKGTLFVVLPERCRNKLFVLRQLLPRTIHPIKIDVQNFRLSSSCTVRSAPDFQPREWPNIRTFHVDGTDPTVALAVVNSYGMPGLSQVSLYPKPEQFQETEIAKFFFGFFNTYGGILAHMVLILKLTATQFAKLINYIPATVQIQQLTLQYSVTTRTAAIEAADQAMKMIRAPCLDDLWYLGVQQEKQNLFGQQVEVGGVMFFASFGQREEVPPFDIEVYWEPLKQFCRDNKILFRFNLESW</sequence>
<evidence type="ECO:0000313" key="2">
    <source>
        <dbReference type="Proteomes" id="UP000249464"/>
    </source>
</evidence>
<name>A0A2X0PHC5_9BASI</name>
<protein>
    <submittedName>
        <fullName evidence="1">BQ5605_C050g12503 protein</fullName>
    </submittedName>
</protein>
<dbReference type="EMBL" id="FQNC01000097">
    <property type="protein sequence ID" value="SGZ29784.1"/>
    <property type="molecule type" value="Genomic_DNA"/>
</dbReference>
<dbReference type="AlphaFoldDB" id="A0A2X0PHC5"/>
<gene>
    <name evidence="1" type="primary">BQ5605_C050g12503</name>
    <name evidence="1" type="ORF">BQ5605_C050G12503</name>
</gene>
<reference evidence="1 2" key="1">
    <citation type="submission" date="2016-11" db="EMBL/GenBank/DDBJ databases">
        <authorList>
            <person name="Jaros S."/>
            <person name="Januszkiewicz K."/>
            <person name="Wedrychowicz H."/>
        </authorList>
    </citation>
    <scope>NUCLEOTIDE SEQUENCE [LARGE SCALE GENOMIC DNA]</scope>
</reference>
<dbReference type="Proteomes" id="UP000249464">
    <property type="component" value="Unassembled WGS sequence"/>
</dbReference>
<organism evidence="1 2">
    <name type="scientific">Microbotryum silenes-dioicae</name>
    <dbReference type="NCBI Taxonomy" id="796604"/>
    <lineage>
        <taxon>Eukaryota</taxon>
        <taxon>Fungi</taxon>
        <taxon>Dikarya</taxon>
        <taxon>Basidiomycota</taxon>
        <taxon>Pucciniomycotina</taxon>
        <taxon>Microbotryomycetes</taxon>
        <taxon>Microbotryales</taxon>
        <taxon>Microbotryaceae</taxon>
        <taxon>Microbotryum</taxon>
    </lineage>
</organism>
<accession>A0A2X0PHC5</accession>
<keyword evidence="2" id="KW-1185">Reference proteome</keyword>